<evidence type="ECO:0000256" key="1">
    <source>
        <dbReference type="SAM" id="MobiDB-lite"/>
    </source>
</evidence>
<sequence length="523" mass="55603">MSVTPPRALKLQQPQAQQHPTTSLVEVVAALIPLIDQFPHLQWKGSITGEDFVELWFPFIADYVQNGLYDPPAYITASGGAAAATTSPSRQQQRLSPSQQHRNAAGGGASLWRGVSPSKVVRARSPPSSSPLKESVAAKPPKSLASFLNSAAFAATRERANSLTTSPATKQFLNSGSGTRSGSTSLTNVAALTSAPSVIAQTADPNTVASVIVLRSFASAATSLVMYQLKLLDFDLEIIVSNSVAKRRESMVPAMLPSFLTGAAGGGGVLVTSPSRRKSLTSPERSPDPPSRRAFAAMDRSGGVSSNVVSFALGSVNALLQSFNPDEDSCEADGAFQRDLTSAEGAKKAGAPKAEQSLGSRLFSPQPNDDNNVEMLGDTTLSLKQPSRKSNVRFSNVLDNSGNSDCGDTSGLDFFSNHNNNSRRSVVASNNKSVAASGTAELEFLNAKDSIQGESRSRLIREIQRIWSTPKGRRPGLFAKEQYQSFQELKIFVETLLSALYSSAAELPARFDVGRGSKESWCS</sequence>
<feature type="region of interest" description="Disordered" evidence="1">
    <location>
        <begin position="345"/>
        <end position="372"/>
    </location>
</feature>
<feature type="region of interest" description="Disordered" evidence="1">
    <location>
        <begin position="80"/>
        <end position="137"/>
    </location>
</feature>
<organism evidence="2 3">
    <name type="scientific">Bodo saltans</name>
    <name type="common">Flagellated protozoan</name>
    <dbReference type="NCBI Taxonomy" id="75058"/>
    <lineage>
        <taxon>Eukaryota</taxon>
        <taxon>Discoba</taxon>
        <taxon>Euglenozoa</taxon>
        <taxon>Kinetoplastea</taxon>
        <taxon>Metakinetoplastina</taxon>
        <taxon>Eubodonida</taxon>
        <taxon>Bodonidae</taxon>
        <taxon>Bodo</taxon>
    </lineage>
</organism>
<dbReference type="AlphaFoldDB" id="A0A0S4JXX3"/>
<proteinExistence type="predicted"/>
<accession>A0A0S4JXX3</accession>
<keyword evidence="3" id="KW-1185">Reference proteome</keyword>
<feature type="compositionally biased region" description="Low complexity" evidence="1">
    <location>
        <begin position="80"/>
        <end position="100"/>
    </location>
</feature>
<feature type="compositionally biased region" description="Low complexity" evidence="1">
    <location>
        <begin position="115"/>
        <end position="131"/>
    </location>
</feature>
<protein>
    <submittedName>
        <fullName evidence="2">Uncharacterized protein</fullName>
    </submittedName>
</protein>
<feature type="compositionally biased region" description="Polar residues" evidence="1">
    <location>
        <begin position="357"/>
        <end position="370"/>
    </location>
</feature>
<dbReference type="Proteomes" id="UP000051952">
    <property type="component" value="Unassembled WGS sequence"/>
</dbReference>
<evidence type="ECO:0000313" key="2">
    <source>
        <dbReference type="EMBL" id="CUG93997.1"/>
    </source>
</evidence>
<evidence type="ECO:0000313" key="3">
    <source>
        <dbReference type="Proteomes" id="UP000051952"/>
    </source>
</evidence>
<gene>
    <name evidence="2" type="ORF">BSAL_45980</name>
</gene>
<reference evidence="3" key="1">
    <citation type="submission" date="2015-09" db="EMBL/GenBank/DDBJ databases">
        <authorList>
            <consortium name="Pathogen Informatics"/>
        </authorList>
    </citation>
    <scope>NUCLEOTIDE SEQUENCE [LARGE SCALE GENOMIC DNA]</scope>
    <source>
        <strain evidence="3">Lake Konstanz</strain>
    </source>
</reference>
<feature type="region of interest" description="Disordered" evidence="1">
    <location>
        <begin position="271"/>
        <end position="292"/>
    </location>
</feature>
<dbReference type="VEuPathDB" id="TriTrypDB:BSAL_45980"/>
<dbReference type="EMBL" id="CYKH01002217">
    <property type="protein sequence ID" value="CUG93997.1"/>
    <property type="molecule type" value="Genomic_DNA"/>
</dbReference>
<name>A0A0S4JXX3_BODSA</name>